<comment type="caution">
    <text evidence="1">The sequence shown here is derived from an EMBL/GenBank/DDBJ whole genome shotgun (WGS) entry which is preliminary data.</text>
</comment>
<gene>
    <name evidence="1" type="ORF">LEP1GSC194_2587</name>
</gene>
<dbReference type="Gene3D" id="2.20.140.10">
    <property type="entry name" value="WGR domain"/>
    <property type="match status" value="1"/>
</dbReference>
<dbReference type="Proteomes" id="UP000011988">
    <property type="component" value="Unassembled WGS sequence"/>
</dbReference>
<name>M6D664_9LEPT</name>
<accession>M6D664</accession>
<dbReference type="OrthoDB" id="344939at2"/>
<dbReference type="PATRIC" id="fig|1218565.3.peg.281"/>
<dbReference type="EMBL" id="ANIK01000003">
    <property type="protein sequence ID" value="EMJ98156.1"/>
    <property type="molecule type" value="Genomic_DNA"/>
</dbReference>
<proteinExistence type="predicted"/>
<protein>
    <submittedName>
        <fullName evidence="1">Uncharacterized protein</fullName>
    </submittedName>
</protein>
<sequence>MFKIYYLVSKNDPLDFWNLEIKGNSFTIFTYDKTDLDFEIEESQTFETDDLCFQEAEKLIREKLDNGYEAVSPETLQRIDQLEDKLGDLAMEYRASDLGSEEEIISDYHKVLNILFQKNLIHFWPQRPDSDSLLPDEHMPKFYRDHWDRRIQKWKMKNWK</sequence>
<evidence type="ECO:0000313" key="2">
    <source>
        <dbReference type="Proteomes" id="UP000011988"/>
    </source>
</evidence>
<organism evidence="1 2">
    <name type="scientific">Leptospira alstonii serovar Sichuan str. 79601</name>
    <dbReference type="NCBI Taxonomy" id="1218565"/>
    <lineage>
        <taxon>Bacteria</taxon>
        <taxon>Pseudomonadati</taxon>
        <taxon>Spirochaetota</taxon>
        <taxon>Spirochaetia</taxon>
        <taxon>Leptospirales</taxon>
        <taxon>Leptospiraceae</taxon>
        <taxon>Leptospira</taxon>
    </lineage>
</organism>
<reference evidence="1 2" key="1">
    <citation type="submission" date="2013-01" db="EMBL/GenBank/DDBJ databases">
        <authorList>
            <person name="Harkins D.M."/>
            <person name="Durkin A.S."/>
            <person name="Brinkac L.M."/>
            <person name="Haft D.H."/>
            <person name="Selengut J.D."/>
            <person name="Sanka R."/>
            <person name="DePew J."/>
            <person name="Purushe J."/>
            <person name="Galloway R.L."/>
            <person name="Vinetz J.M."/>
            <person name="Sutton G.G."/>
            <person name="Nierman W.C."/>
            <person name="Fouts D.E."/>
        </authorList>
    </citation>
    <scope>NUCLEOTIDE SEQUENCE [LARGE SCALE GENOMIC DNA]</scope>
    <source>
        <strain evidence="1 2">79601</strain>
    </source>
</reference>
<dbReference type="RefSeq" id="WP_020771878.1">
    <property type="nucleotide sequence ID" value="NZ_ANIK01000003.1"/>
</dbReference>
<evidence type="ECO:0000313" key="1">
    <source>
        <dbReference type="EMBL" id="EMJ98156.1"/>
    </source>
</evidence>
<dbReference type="AlphaFoldDB" id="M6D664"/>